<protein>
    <recommendedName>
        <fullName evidence="3">Major facilitator superfamily (MFS) profile domain-containing protein</fullName>
    </recommendedName>
</protein>
<feature type="transmembrane region" description="Helical" evidence="1">
    <location>
        <begin position="51"/>
        <end position="70"/>
    </location>
</feature>
<accession>A0A024TPW9</accession>
<dbReference type="OrthoDB" id="410267at2759"/>
<organism evidence="2">
    <name type="scientific">Aphanomyces invadans</name>
    <dbReference type="NCBI Taxonomy" id="157072"/>
    <lineage>
        <taxon>Eukaryota</taxon>
        <taxon>Sar</taxon>
        <taxon>Stramenopiles</taxon>
        <taxon>Oomycota</taxon>
        <taxon>Saprolegniomycetes</taxon>
        <taxon>Saprolegniales</taxon>
        <taxon>Verrucalvaceae</taxon>
        <taxon>Aphanomyces</taxon>
    </lineage>
</organism>
<dbReference type="RefSeq" id="XP_008874982.1">
    <property type="nucleotide sequence ID" value="XM_008876760.1"/>
</dbReference>
<dbReference type="InterPro" id="IPR036259">
    <property type="entry name" value="MFS_trans_sf"/>
</dbReference>
<name>A0A024TPW9_9STRA</name>
<dbReference type="AlphaFoldDB" id="A0A024TPW9"/>
<dbReference type="GeneID" id="20087434"/>
<keyword evidence="1" id="KW-1133">Transmembrane helix</keyword>
<dbReference type="VEuPathDB" id="FungiDB:H310_10384"/>
<feature type="transmembrane region" description="Helical" evidence="1">
    <location>
        <begin position="116"/>
        <end position="139"/>
    </location>
</feature>
<evidence type="ECO:0008006" key="3">
    <source>
        <dbReference type="Google" id="ProtNLM"/>
    </source>
</evidence>
<dbReference type="EMBL" id="KI913977">
    <property type="protein sequence ID" value="ETV96190.1"/>
    <property type="molecule type" value="Genomic_DNA"/>
</dbReference>
<feature type="transmembrane region" description="Helical" evidence="1">
    <location>
        <begin position="77"/>
        <end position="104"/>
    </location>
</feature>
<reference evidence="2" key="1">
    <citation type="submission" date="2013-12" db="EMBL/GenBank/DDBJ databases">
        <title>The Genome Sequence of Aphanomyces invadans NJM9701.</title>
        <authorList>
            <consortium name="The Broad Institute Genomics Platform"/>
            <person name="Russ C."/>
            <person name="Tyler B."/>
            <person name="van West P."/>
            <person name="Dieguez-Uribeondo J."/>
            <person name="Young S.K."/>
            <person name="Zeng Q."/>
            <person name="Gargeya S."/>
            <person name="Fitzgerald M."/>
            <person name="Abouelleil A."/>
            <person name="Alvarado L."/>
            <person name="Chapman S.B."/>
            <person name="Gainer-Dewar J."/>
            <person name="Goldberg J."/>
            <person name="Griggs A."/>
            <person name="Gujja S."/>
            <person name="Hansen M."/>
            <person name="Howarth C."/>
            <person name="Imamovic A."/>
            <person name="Ireland A."/>
            <person name="Larimer J."/>
            <person name="McCowan C."/>
            <person name="Murphy C."/>
            <person name="Pearson M."/>
            <person name="Poon T.W."/>
            <person name="Priest M."/>
            <person name="Roberts A."/>
            <person name="Saif S."/>
            <person name="Shea T."/>
            <person name="Sykes S."/>
            <person name="Wortman J."/>
            <person name="Nusbaum C."/>
            <person name="Birren B."/>
        </authorList>
    </citation>
    <scope>NUCLEOTIDE SEQUENCE [LARGE SCALE GENOMIC DNA]</scope>
    <source>
        <strain evidence="2">NJM9701</strain>
    </source>
</reference>
<gene>
    <name evidence="2" type="ORF">H310_10384</name>
</gene>
<keyword evidence="1" id="KW-0812">Transmembrane</keyword>
<evidence type="ECO:0000256" key="1">
    <source>
        <dbReference type="SAM" id="Phobius"/>
    </source>
</evidence>
<keyword evidence="1" id="KW-0472">Membrane</keyword>
<sequence>MKLTLEIEYWTATVAPKSADELEAERYLFVVPTDALDVYFYSAKTDSSATVLYQAYVWMGVFAAVCGPFMERRGPRIGMAVSAIMLAVGYGGFCGGGFGILFVSTMTATQKWFPDIRGLTAGMCTCSFGVGSFTGSYAFEAMLYQGGALNKVDMAQNIPHVFWTTGSSIKPVNCDPPRL</sequence>
<proteinExistence type="predicted"/>
<evidence type="ECO:0000313" key="2">
    <source>
        <dbReference type="EMBL" id="ETV96190.1"/>
    </source>
</evidence>
<dbReference type="SUPFAM" id="SSF103473">
    <property type="entry name" value="MFS general substrate transporter"/>
    <property type="match status" value="1"/>
</dbReference>